<feature type="domain" description="Sushi" evidence="6">
    <location>
        <begin position="98"/>
        <end position="157"/>
    </location>
</feature>
<evidence type="ECO:0000313" key="7">
    <source>
        <dbReference type="EMBL" id="CAD7445089.1"/>
    </source>
</evidence>
<dbReference type="Gene3D" id="2.10.70.10">
    <property type="entry name" value="Complement Module, domain 1"/>
    <property type="match status" value="7"/>
</dbReference>
<dbReference type="PROSITE" id="PS50923">
    <property type="entry name" value="SUSHI"/>
    <property type="match status" value="5"/>
</dbReference>
<feature type="disulfide bond" evidence="4">
    <location>
        <begin position="565"/>
        <end position="592"/>
    </location>
</feature>
<protein>
    <recommendedName>
        <fullName evidence="6">Sushi domain-containing protein</fullName>
    </recommendedName>
</protein>
<accession>A0A7R9I2F1</accession>
<keyword evidence="4" id="KW-0768">Sushi</keyword>
<name>A0A7R9I2F1_9NEOP</name>
<feature type="disulfide bond" evidence="4">
    <location>
        <begin position="128"/>
        <end position="155"/>
    </location>
</feature>
<proteinExistence type="predicted"/>
<keyword evidence="1" id="KW-0732">Signal</keyword>
<sequence>MHSSAHRRFCLPLLSLTAHTCNRDRIQRVYVLRTRLSASVQCPPPENPSSGKAIFTSCSYNSVVSYECKYGYTLIGEPTRRCGADKKWSGTQPKCKEINCGHPGNLYNGWLENIEAGTGLGASIIFRCHDGTKLEGHTSSVCQIDGHWRYPLPKCLAPCVVPGIQQGRIVLLGIHNETVTDLPLVVPHGEKLSVECDPQYEFLANNTPVACNNGTWTHIPRCEPGKNTMLQCFPKLSPVTCPLTNTAPRLSTARCKRLPKSPRNGMVIAPKIDHGMRARYKCKDGFTLRGGNITECQFGNWTGVAPYCQEVYCPFPGYIENGKVMLVGNMGLYDYRPYVRKVTNNKQIMYDCDRGYVLVDGPPGATCIGGRWSPKELPRCVPGMHPRLRWSRSVRGKRALMGQQKQIQNRQQQHQQHNKKQVQQVTERRRNKTKHERKNGRKKIGGKVKVKRDSREKNNEDYPKELEEMPPSTVAVVSDTGPCEVISTEPFIEVEVMKSGRDPNQTYSSGTLKWRPAKPQCAILPCHIPSTENSIYKLSSPEVRSSAPLNETADVANGEVVEFSCEPGYNVKGPSNLRCWHGEWDITNTPECTPAPCELPTITNGQYLSGYRAGLTIANGSSVTFQCDSDYSKSTAQPIECILGELRPRVPA</sequence>
<evidence type="ECO:0000256" key="5">
    <source>
        <dbReference type="SAM" id="MobiDB-lite"/>
    </source>
</evidence>
<evidence type="ECO:0000256" key="1">
    <source>
        <dbReference type="ARBA" id="ARBA00022729"/>
    </source>
</evidence>
<evidence type="ECO:0000256" key="2">
    <source>
        <dbReference type="ARBA" id="ARBA00022737"/>
    </source>
</evidence>
<dbReference type="PANTHER" id="PTHR45656:SF4">
    <property type="entry name" value="PROTEIN CBR-CLEC-78"/>
    <property type="match status" value="1"/>
</dbReference>
<feature type="compositionally biased region" description="Basic residues" evidence="5">
    <location>
        <begin position="429"/>
        <end position="450"/>
    </location>
</feature>
<keyword evidence="3 4" id="KW-1015">Disulfide bond</keyword>
<dbReference type="PANTHER" id="PTHR45656">
    <property type="entry name" value="PROTEIN CBR-CLEC-78"/>
    <property type="match status" value="1"/>
</dbReference>
<dbReference type="InterPro" id="IPR051277">
    <property type="entry name" value="SEZ6_CSMD_C4BPB_Regulators"/>
</dbReference>
<feature type="domain" description="Sushi" evidence="6">
    <location>
        <begin position="524"/>
        <end position="594"/>
    </location>
</feature>
<dbReference type="EMBL" id="OD567071">
    <property type="protein sequence ID" value="CAD7445089.1"/>
    <property type="molecule type" value="Genomic_DNA"/>
</dbReference>
<feature type="domain" description="Sushi" evidence="6">
    <location>
        <begin position="253"/>
        <end position="310"/>
    </location>
</feature>
<feature type="domain" description="Sushi" evidence="6">
    <location>
        <begin position="40"/>
        <end position="97"/>
    </location>
</feature>
<gene>
    <name evidence="7" type="ORF">TBIB3V08_LOCUS7451</name>
</gene>
<evidence type="ECO:0000256" key="3">
    <source>
        <dbReference type="ARBA" id="ARBA00023157"/>
    </source>
</evidence>
<dbReference type="Pfam" id="PF00084">
    <property type="entry name" value="Sushi"/>
    <property type="match status" value="6"/>
</dbReference>
<dbReference type="InterPro" id="IPR035976">
    <property type="entry name" value="Sushi/SCR/CCP_sf"/>
</dbReference>
<dbReference type="SMART" id="SM00032">
    <property type="entry name" value="CCP"/>
    <property type="match status" value="7"/>
</dbReference>
<feature type="region of interest" description="Disordered" evidence="5">
    <location>
        <begin position="400"/>
        <end position="470"/>
    </location>
</feature>
<organism evidence="7">
    <name type="scientific">Timema bartmani</name>
    <dbReference type="NCBI Taxonomy" id="61472"/>
    <lineage>
        <taxon>Eukaryota</taxon>
        <taxon>Metazoa</taxon>
        <taxon>Ecdysozoa</taxon>
        <taxon>Arthropoda</taxon>
        <taxon>Hexapoda</taxon>
        <taxon>Insecta</taxon>
        <taxon>Pterygota</taxon>
        <taxon>Neoptera</taxon>
        <taxon>Polyneoptera</taxon>
        <taxon>Phasmatodea</taxon>
        <taxon>Timematodea</taxon>
        <taxon>Timematoidea</taxon>
        <taxon>Timematidae</taxon>
        <taxon>Timema</taxon>
    </lineage>
</organism>
<feature type="compositionally biased region" description="Low complexity" evidence="5">
    <location>
        <begin position="403"/>
        <end position="425"/>
    </location>
</feature>
<dbReference type="AlphaFoldDB" id="A0A7R9I2F1"/>
<comment type="caution">
    <text evidence="4">Lacks conserved residue(s) required for the propagation of feature annotation.</text>
</comment>
<reference evidence="7" key="1">
    <citation type="submission" date="2020-11" db="EMBL/GenBank/DDBJ databases">
        <authorList>
            <person name="Tran Van P."/>
        </authorList>
    </citation>
    <scope>NUCLEOTIDE SEQUENCE</scope>
</reference>
<feature type="domain" description="Sushi" evidence="6">
    <location>
        <begin position="311"/>
        <end position="382"/>
    </location>
</feature>
<keyword evidence="2" id="KW-0677">Repeat</keyword>
<feature type="compositionally biased region" description="Basic and acidic residues" evidence="5">
    <location>
        <begin position="451"/>
        <end position="467"/>
    </location>
</feature>
<evidence type="ECO:0000259" key="6">
    <source>
        <dbReference type="PROSITE" id="PS50923"/>
    </source>
</evidence>
<evidence type="ECO:0000256" key="4">
    <source>
        <dbReference type="PROSITE-ProRule" id="PRU00302"/>
    </source>
</evidence>
<dbReference type="SUPFAM" id="SSF57535">
    <property type="entry name" value="Complement control module/SCR domain"/>
    <property type="match status" value="7"/>
</dbReference>
<feature type="disulfide bond" evidence="4">
    <location>
        <begin position="68"/>
        <end position="95"/>
    </location>
</feature>
<dbReference type="CDD" id="cd00033">
    <property type="entry name" value="CCP"/>
    <property type="match status" value="5"/>
</dbReference>
<dbReference type="InterPro" id="IPR000436">
    <property type="entry name" value="Sushi_SCR_CCP_dom"/>
</dbReference>